<accession>A0A8C3BZE2</accession>
<dbReference type="PANTHER" id="PTHR11972">
    <property type="entry name" value="NADPH OXIDASE"/>
    <property type="match status" value="1"/>
</dbReference>
<feature type="domain" description="FAD-binding FR-type" evidence="14">
    <location>
        <begin position="444"/>
        <end position="554"/>
    </location>
</feature>
<keyword evidence="8" id="KW-0408">Iron</keyword>
<organism evidence="15 16">
    <name type="scientific">Cairina moschata</name>
    <name type="common">Muscovy duck</name>
    <dbReference type="NCBI Taxonomy" id="8855"/>
    <lineage>
        <taxon>Eukaryota</taxon>
        <taxon>Metazoa</taxon>
        <taxon>Chordata</taxon>
        <taxon>Craniata</taxon>
        <taxon>Vertebrata</taxon>
        <taxon>Euteleostomi</taxon>
        <taxon>Archelosauria</taxon>
        <taxon>Archosauria</taxon>
        <taxon>Dinosauria</taxon>
        <taxon>Saurischia</taxon>
        <taxon>Theropoda</taxon>
        <taxon>Coelurosauria</taxon>
        <taxon>Aves</taxon>
        <taxon>Neognathae</taxon>
        <taxon>Galloanserae</taxon>
        <taxon>Anseriformes</taxon>
        <taxon>Anatidae</taxon>
        <taxon>Anatinae</taxon>
        <taxon>Cairina</taxon>
    </lineage>
</organism>
<feature type="region of interest" description="Disordered" evidence="12">
    <location>
        <begin position="232"/>
        <end position="316"/>
    </location>
</feature>
<keyword evidence="5" id="KW-0479">Metal-binding</keyword>
<evidence type="ECO:0000256" key="12">
    <source>
        <dbReference type="SAM" id="MobiDB-lite"/>
    </source>
</evidence>
<dbReference type="FunFam" id="2.40.30.10:FF:000030">
    <property type="entry name" value="cytochrome b-245 heavy chain"/>
    <property type="match status" value="1"/>
</dbReference>
<dbReference type="InterPro" id="IPR017927">
    <property type="entry name" value="FAD-bd_FR_type"/>
</dbReference>
<evidence type="ECO:0000256" key="5">
    <source>
        <dbReference type="ARBA" id="ARBA00022723"/>
    </source>
</evidence>
<reference evidence="15" key="1">
    <citation type="submission" date="2025-08" db="UniProtKB">
        <authorList>
            <consortium name="Ensembl"/>
        </authorList>
    </citation>
    <scope>IDENTIFICATION</scope>
</reference>
<dbReference type="Pfam" id="PF08030">
    <property type="entry name" value="NAD_binding_6"/>
    <property type="match status" value="1"/>
</dbReference>
<keyword evidence="9 13" id="KW-0472">Membrane</keyword>
<evidence type="ECO:0000256" key="4">
    <source>
        <dbReference type="ARBA" id="ARBA00022692"/>
    </source>
</evidence>
<feature type="transmembrane region" description="Helical" evidence="13">
    <location>
        <begin position="12"/>
        <end position="33"/>
    </location>
</feature>
<dbReference type="GO" id="GO:0042554">
    <property type="term" value="P:superoxide anion generation"/>
    <property type="evidence" value="ECO:0007669"/>
    <property type="project" value="TreeGrafter"/>
</dbReference>
<name>A0A8C3BZE2_CAIMO</name>
<dbReference type="PANTHER" id="PTHR11972:SF71">
    <property type="entry name" value="NADPH OXIDASE 1"/>
    <property type="match status" value="1"/>
</dbReference>
<dbReference type="InterPro" id="IPR013112">
    <property type="entry name" value="FAD-bd_8"/>
</dbReference>
<evidence type="ECO:0000256" key="9">
    <source>
        <dbReference type="ARBA" id="ARBA00023136"/>
    </source>
</evidence>
<dbReference type="SUPFAM" id="SSF63380">
    <property type="entry name" value="Riboflavin synthase domain-like"/>
    <property type="match status" value="1"/>
</dbReference>
<sequence length="727" mass="81627">MGNWLVNHWFSAAVLAAWLGINVFLFTYYFLFFDQDERYFYTRAILGVRCSWQHPACPRALLAGLQRGRGCSTPKLFLILPSSSLPLLHPSPCLDPCSQPSITPYQYPPCTLHPTAPAQECLVPAQHHLAPSHPIPSHPIPSHPIPSHPIPSHITFPSTGQQGCRRMHRARGTVTLTPSAPPLSPVCFGVGPGIGQVPQLQQHADPAARLPQPALLPPRDLLVLQANAAEAARPQPRLPQAGGLRAGPVHSRAHHRPPLQPGALQRQPASHRRQPRCRPLQDAPEGQQQVAEPHPLQPDGERRSAASCPLSRARTHPVPLPPLQTVEYVAFTTIPGLTGVIITLALILMITSSTEFIRRNYFEVFWYTHHLFLVYFAGLVIHGIAGLVRGQTEDSMEEVHPRRCAEYLVQKHEECRHVCCKNPEFSSIPAESWKWVLAPVLLYVFERILRVWRARQKVVVTKVIMHPAKVLELQMQKKGFRMEVGQYIFVNCPAISLLEWHPFTLTSAPEEDFFSIHIRAAGDWTERIIDTFQQQKPEMPRIEVDGPFGTASEDVFQYEVAMLVGAGIGVTPFASILKSIWYKFQQADQTLKTKKIYFYWLCRDTGAFAWFNDLLASLEQKMAESGKADFLTYRLFLTGWDTSIANNAALHYDTATDTVTGLRHKTIFGRPMWNAEFSAVATAHPRSVVGVFLCGPGALAKDLQRSCHQHSSLDPRKVQFYFNKENF</sequence>
<evidence type="ECO:0000259" key="14">
    <source>
        <dbReference type="PROSITE" id="PS51384"/>
    </source>
</evidence>
<dbReference type="Gene3D" id="2.40.30.10">
    <property type="entry name" value="Translation factors"/>
    <property type="match status" value="1"/>
</dbReference>
<dbReference type="AlphaFoldDB" id="A0A8C3BZE2"/>
<protein>
    <submittedName>
        <fullName evidence="15">NADPH oxidase 1</fullName>
    </submittedName>
</protein>
<dbReference type="InterPro" id="IPR000778">
    <property type="entry name" value="Cyt_b245_heavy_chain"/>
</dbReference>
<dbReference type="FunFam" id="3.40.50.80:FF:000004">
    <property type="entry name" value="NADPH oxidase isoform 2"/>
    <property type="match status" value="1"/>
</dbReference>
<dbReference type="InterPro" id="IPR013121">
    <property type="entry name" value="Fe_red_NAD-bd_6"/>
</dbReference>
<evidence type="ECO:0000256" key="11">
    <source>
        <dbReference type="ARBA" id="ARBA00049908"/>
    </source>
</evidence>
<reference evidence="15" key="2">
    <citation type="submission" date="2025-09" db="UniProtKB">
        <authorList>
            <consortium name="Ensembl"/>
        </authorList>
    </citation>
    <scope>IDENTIFICATION</scope>
</reference>
<dbReference type="GO" id="GO:0046872">
    <property type="term" value="F:metal ion binding"/>
    <property type="evidence" value="ECO:0007669"/>
    <property type="project" value="UniProtKB-KW"/>
</dbReference>
<dbReference type="PROSITE" id="PS51384">
    <property type="entry name" value="FAD_FR"/>
    <property type="match status" value="1"/>
</dbReference>
<dbReference type="SFLD" id="SFLDS00052">
    <property type="entry name" value="Ferric_Reductase_Domain"/>
    <property type="match status" value="1"/>
</dbReference>
<dbReference type="InterPro" id="IPR017938">
    <property type="entry name" value="Riboflavin_synthase-like_b-brl"/>
</dbReference>
<feature type="transmembrane region" description="Helical" evidence="13">
    <location>
        <begin position="328"/>
        <end position="350"/>
    </location>
</feature>
<evidence type="ECO:0000256" key="2">
    <source>
        <dbReference type="ARBA" id="ARBA00022475"/>
    </source>
</evidence>
<dbReference type="GO" id="GO:0043020">
    <property type="term" value="C:NADPH oxidase complex"/>
    <property type="evidence" value="ECO:0007669"/>
    <property type="project" value="TreeGrafter"/>
</dbReference>
<proteinExistence type="predicted"/>
<dbReference type="Gene3D" id="3.40.50.80">
    <property type="entry name" value="Nucleotide-binding domain of ferredoxin-NADP reductase (FNR) module"/>
    <property type="match status" value="1"/>
</dbReference>
<evidence type="ECO:0000256" key="3">
    <source>
        <dbReference type="ARBA" id="ARBA00022617"/>
    </source>
</evidence>
<keyword evidence="16" id="KW-1185">Reference proteome</keyword>
<dbReference type="Proteomes" id="UP000694556">
    <property type="component" value="Unassembled WGS sequence"/>
</dbReference>
<keyword evidence="10" id="KW-0325">Glycoprotein</keyword>
<dbReference type="InterPro" id="IPR013130">
    <property type="entry name" value="Fe3_Rdtase_TM_dom"/>
</dbReference>
<dbReference type="InterPro" id="IPR039261">
    <property type="entry name" value="FNR_nucleotide-bd"/>
</dbReference>
<comment type="catalytic activity">
    <reaction evidence="11">
        <text>NADPH + 2 O2 = 2 superoxide + NADP(+) + H(+)</text>
        <dbReference type="Rhea" id="RHEA:63180"/>
        <dbReference type="ChEBI" id="CHEBI:15378"/>
        <dbReference type="ChEBI" id="CHEBI:15379"/>
        <dbReference type="ChEBI" id="CHEBI:18421"/>
        <dbReference type="ChEBI" id="CHEBI:57783"/>
        <dbReference type="ChEBI" id="CHEBI:58349"/>
    </reaction>
</comment>
<dbReference type="GO" id="GO:0016175">
    <property type="term" value="F:superoxide-generating NAD(P)H oxidase activity"/>
    <property type="evidence" value="ECO:0007669"/>
    <property type="project" value="TreeGrafter"/>
</dbReference>
<dbReference type="Pfam" id="PF01794">
    <property type="entry name" value="Ferric_reduct"/>
    <property type="match status" value="1"/>
</dbReference>
<dbReference type="SFLD" id="SFLDG01168">
    <property type="entry name" value="Ferric_reductase_subgroup_(FRE"/>
    <property type="match status" value="1"/>
</dbReference>
<dbReference type="CDD" id="cd06186">
    <property type="entry name" value="NOX_Duox_like_FAD_NADP"/>
    <property type="match status" value="1"/>
</dbReference>
<dbReference type="InterPro" id="IPR050369">
    <property type="entry name" value="RBOH/FRE"/>
</dbReference>
<dbReference type="PRINTS" id="PR00466">
    <property type="entry name" value="GP91PHOX"/>
</dbReference>
<keyword evidence="7" id="KW-0560">Oxidoreductase</keyword>
<keyword evidence="2" id="KW-1003">Cell membrane</keyword>
<evidence type="ECO:0000256" key="7">
    <source>
        <dbReference type="ARBA" id="ARBA00023002"/>
    </source>
</evidence>
<comment type="subcellular location">
    <subcellularLocation>
        <location evidence="1">Cell membrane</location>
        <topology evidence="1">Multi-pass membrane protein</topology>
    </subcellularLocation>
</comment>
<feature type="transmembrane region" description="Helical" evidence="13">
    <location>
        <begin position="370"/>
        <end position="388"/>
    </location>
</feature>
<dbReference type="GO" id="GO:0006952">
    <property type="term" value="P:defense response"/>
    <property type="evidence" value="ECO:0007669"/>
    <property type="project" value="TreeGrafter"/>
</dbReference>
<dbReference type="Ensembl" id="ENSCMMT00000013434.1">
    <property type="protein sequence ID" value="ENSCMMP00000012221.1"/>
    <property type="gene ID" value="ENSCMMG00000007752.1"/>
</dbReference>
<evidence type="ECO:0000313" key="15">
    <source>
        <dbReference type="Ensembl" id="ENSCMMP00000012221.1"/>
    </source>
</evidence>
<dbReference type="Pfam" id="PF08022">
    <property type="entry name" value="FAD_binding_8"/>
    <property type="match status" value="1"/>
</dbReference>
<keyword evidence="3" id="KW-0349">Heme</keyword>
<evidence type="ECO:0000256" key="8">
    <source>
        <dbReference type="ARBA" id="ARBA00023004"/>
    </source>
</evidence>
<evidence type="ECO:0000256" key="10">
    <source>
        <dbReference type="ARBA" id="ARBA00023180"/>
    </source>
</evidence>
<keyword evidence="4 13" id="KW-0812">Transmembrane</keyword>
<evidence type="ECO:0000256" key="6">
    <source>
        <dbReference type="ARBA" id="ARBA00022989"/>
    </source>
</evidence>
<evidence type="ECO:0000256" key="1">
    <source>
        <dbReference type="ARBA" id="ARBA00004651"/>
    </source>
</evidence>
<evidence type="ECO:0000256" key="13">
    <source>
        <dbReference type="SAM" id="Phobius"/>
    </source>
</evidence>
<evidence type="ECO:0000313" key="16">
    <source>
        <dbReference type="Proteomes" id="UP000694556"/>
    </source>
</evidence>
<dbReference type="SUPFAM" id="SSF52343">
    <property type="entry name" value="Ferredoxin reductase-like, C-terminal NADP-linked domain"/>
    <property type="match status" value="1"/>
</dbReference>
<keyword evidence="6 13" id="KW-1133">Transmembrane helix</keyword>